<dbReference type="InterPro" id="IPR014284">
    <property type="entry name" value="RNA_pol_sigma-70_dom"/>
</dbReference>
<dbReference type="EMBL" id="JAZHOG010000007">
    <property type="protein sequence ID" value="MEJ8568245.1"/>
    <property type="molecule type" value="Genomic_DNA"/>
</dbReference>
<dbReference type="InterPro" id="IPR013325">
    <property type="entry name" value="RNA_pol_sigma_r2"/>
</dbReference>
<dbReference type="InterPro" id="IPR013249">
    <property type="entry name" value="RNA_pol_sigma70_r4_t2"/>
</dbReference>
<dbReference type="Proteomes" id="UP001359886">
    <property type="component" value="Unassembled WGS sequence"/>
</dbReference>
<reference evidence="8 9" key="1">
    <citation type="submission" date="2024-02" db="EMBL/GenBank/DDBJ databases">
        <title>A novel Wenzhouxiangellaceae bacterium, isolated from coastal sediments.</title>
        <authorList>
            <person name="Du Z.-J."/>
            <person name="Ye Y.-Q."/>
            <person name="Zhang X.-Y."/>
        </authorList>
    </citation>
    <scope>NUCLEOTIDE SEQUENCE [LARGE SCALE GENOMIC DNA]</scope>
    <source>
        <strain evidence="8 9">CH-27</strain>
    </source>
</reference>
<evidence type="ECO:0000259" key="7">
    <source>
        <dbReference type="Pfam" id="PF08281"/>
    </source>
</evidence>
<keyword evidence="2" id="KW-0805">Transcription regulation</keyword>
<accession>A0AAW9RHB1</accession>
<keyword evidence="9" id="KW-1185">Reference proteome</keyword>
<dbReference type="Gene3D" id="1.10.10.10">
    <property type="entry name" value="Winged helix-like DNA-binding domain superfamily/Winged helix DNA-binding domain"/>
    <property type="match status" value="1"/>
</dbReference>
<dbReference type="AlphaFoldDB" id="A0AAW9RHB1"/>
<dbReference type="Pfam" id="PF08281">
    <property type="entry name" value="Sigma70_r4_2"/>
    <property type="match status" value="1"/>
</dbReference>
<evidence type="ECO:0000313" key="9">
    <source>
        <dbReference type="Proteomes" id="UP001359886"/>
    </source>
</evidence>
<feature type="region of interest" description="Disordered" evidence="5">
    <location>
        <begin position="173"/>
        <end position="220"/>
    </location>
</feature>
<dbReference type="PANTHER" id="PTHR43133:SF46">
    <property type="entry name" value="RNA POLYMERASE SIGMA-70 FACTOR ECF SUBFAMILY"/>
    <property type="match status" value="1"/>
</dbReference>
<evidence type="ECO:0000256" key="1">
    <source>
        <dbReference type="ARBA" id="ARBA00010641"/>
    </source>
</evidence>
<keyword evidence="4" id="KW-0804">Transcription</keyword>
<dbReference type="GO" id="GO:0003677">
    <property type="term" value="F:DNA binding"/>
    <property type="evidence" value="ECO:0007669"/>
    <property type="project" value="InterPro"/>
</dbReference>
<gene>
    <name evidence="8" type="ORF">V3330_11465</name>
</gene>
<dbReference type="InterPro" id="IPR013324">
    <property type="entry name" value="RNA_pol_sigma_r3/r4-like"/>
</dbReference>
<name>A0AAW9RHB1_9GAMM</name>
<evidence type="ECO:0000259" key="6">
    <source>
        <dbReference type="Pfam" id="PF04542"/>
    </source>
</evidence>
<evidence type="ECO:0000313" key="8">
    <source>
        <dbReference type="EMBL" id="MEJ8568245.1"/>
    </source>
</evidence>
<feature type="domain" description="RNA polymerase sigma-70 region 2" evidence="6">
    <location>
        <begin position="30"/>
        <end position="94"/>
    </location>
</feature>
<keyword evidence="3" id="KW-0731">Sigma factor</keyword>
<dbReference type="RefSeq" id="WP_354695566.1">
    <property type="nucleotide sequence ID" value="NZ_JAZHOG010000007.1"/>
</dbReference>
<evidence type="ECO:0000256" key="4">
    <source>
        <dbReference type="ARBA" id="ARBA00023163"/>
    </source>
</evidence>
<comment type="similarity">
    <text evidence="1">Belongs to the sigma-70 factor family. ECF subfamily.</text>
</comment>
<dbReference type="GO" id="GO:0016987">
    <property type="term" value="F:sigma factor activity"/>
    <property type="evidence" value="ECO:0007669"/>
    <property type="project" value="UniProtKB-KW"/>
</dbReference>
<dbReference type="SUPFAM" id="SSF88946">
    <property type="entry name" value="Sigma2 domain of RNA polymerase sigma factors"/>
    <property type="match status" value="1"/>
</dbReference>
<evidence type="ECO:0000256" key="5">
    <source>
        <dbReference type="SAM" id="MobiDB-lite"/>
    </source>
</evidence>
<evidence type="ECO:0000256" key="3">
    <source>
        <dbReference type="ARBA" id="ARBA00023082"/>
    </source>
</evidence>
<dbReference type="SUPFAM" id="SSF88659">
    <property type="entry name" value="Sigma3 and sigma4 domains of RNA polymerase sigma factors"/>
    <property type="match status" value="1"/>
</dbReference>
<evidence type="ECO:0000256" key="2">
    <source>
        <dbReference type="ARBA" id="ARBA00023015"/>
    </source>
</evidence>
<dbReference type="NCBIfam" id="TIGR02937">
    <property type="entry name" value="sigma70-ECF"/>
    <property type="match status" value="1"/>
</dbReference>
<dbReference type="InterPro" id="IPR007627">
    <property type="entry name" value="RNA_pol_sigma70_r2"/>
</dbReference>
<comment type="caution">
    <text evidence="8">The sequence shown here is derived from an EMBL/GenBank/DDBJ whole genome shotgun (WGS) entry which is preliminary data.</text>
</comment>
<dbReference type="InterPro" id="IPR039425">
    <property type="entry name" value="RNA_pol_sigma-70-like"/>
</dbReference>
<dbReference type="GO" id="GO:0006352">
    <property type="term" value="P:DNA-templated transcription initiation"/>
    <property type="evidence" value="ECO:0007669"/>
    <property type="project" value="InterPro"/>
</dbReference>
<feature type="compositionally biased region" description="Basic and acidic residues" evidence="5">
    <location>
        <begin position="194"/>
        <end position="203"/>
    </location>
</feature>
<dbReference type="InterPro" id="IPR036388">
    <property type="entry name" value="WH-like_DNA-bd_sf"/>
</dbReference>
<dbReference type="PANTHER" id="PTHR43133">
    <property type="entry name" value="RNA POLYMERASE ECF-TYPE SIGMA FACTO"/>
    <property type="match status" value="1"/>
</dbReference>
<dbReference type="Gene3D" id="1.10.1740.10">
    <property type="match status" value="1"/>
</dbReference>
<protein>
    <submittedName>
        <fullName evidence="8">Sigma-70 family RNA polymerase sigma factor</fullName>
    </submittedName>
</protein>
<feature type="domain" description="RNA polymerase sigma factor 70 region 4 type 2" evidence="7">
    <location>
        <begin position="121"/>
        <end position="172"/>
    </location>
</feature>
<dbReference type="Pfam" id="PF04542">
    <property type="entry name" value="Sigma70_r2"/>
    <property type="match status" value="1"/>
</dbReference>
<organism evidence="8 9">
    <name type="scientific">Elongatibacter sediminis</name>
    <dbReference type="NCBI Taxonomy" id="3119006"/>
    <lineage>
        <taxon>Bacteria</taxon>
        <taxon>Pseudomonadati</taxon>
        <taxon>Pseudomonadota</taxon>
        <taxon>Gammaproteobacteria</taxon>
        <taxon>Chromatiales</taxon>
        <taxon>Wenzhouxiangellaceae</taxon>
        <taxon>Elongatibacter</taxon>
    </lineage>
</organism>
<sequence length="220" mass="24481">MSGSAFDITLDDVTLARARRGDEAARERIFRLYHQPVYAIAYRVCQCPELAQDVTQEAFINALERLRQFRGDSPFWGWLRRVVVNHAISALRRAPKHDAIELEEYHAAAPGDAGRVELGLDLADALSRLDPEDRAVVWLYDVEGYNHAEIAGFFGLTASFSKTRLSRARARLRELMGPGMNPRDTSTDQPASEPTERDHDREQATSGKSPYPAGVPAGGC</sequence>
<proteinExistence type="inferred from homology"/>
<feature type="compositionally biased region" description="Polar residues" evidence="5">
    <location>
        <begin position="183"/>
        <end position="192"/>
    </location>
</feature>